<dbReference type="CDD" id="cd18008">
    <property type="entry name" value="DEXDc_SHPRH-like"/>
    <property type="match status" value="1"/>
</dbReference>
<keyword evidence="6" id="KW-1185">Reference proteome</keyword>
<accession>A0A3D8SB33</accession>
<dbReference type="InterPro" id="IPR000330">
    <property type="entry name" value="SNF2_N"/>
</dbReference>
<comment type="caution">
    <text evidence="5">The sequence shown here is derived from an EMBL/GenBank/DDBJ whole genome shotgun (WGS) entry which is preliminary data.</text>
</comment>
<keyword evidence="1" id="KW-0547">Nucleotide-binding</keyword>
<proteinExistence type="predicted"/>
<dbReference type="InterPro" id="IPR027417">
    <property type="entry name" value="P-loop_NTPase"/>
</dbReference>
<dbReference type="PANTHER" id="PTHR45626:SF22">
    <property type="entry name" value="DNA REPAIR PROTEIN RAD5"/>
    <property type="match status" value="1"/>
</dbReference>
<sequence>MLPREEGWGYNNGQPDIWEKADTGKGRMFINTISDAYQADELPQFYRGIIADPMGLGKTLTMIALVSTDVDTGFNPRDMVDHNKIYTSATLVIMPPPLLGSWEEQISEHVADGSLMCRRHHGQTKSASLDELDHVDIVLTTYHTVSTEFRSESFSGKSILFQVCWRRIVLDEARWAVTGTPIYNRLGGLVPLLNFIRVNPYDDPQRFDTDISQFWKSGQDQTAIQRLQRLSSCLLLRRAKGITDLPPRRDFLLSVQVTHEERAVYDRLREQTINKVDEALNRDHEASEARGYVNVVQQIESLRLFCNLGLQYHSRPEITLGSSDWSKVAQSIFNSQIEMQSMICTQCAFIVDVGESLLDDATTYREQLYFSCSRIICAECLSDNRRSGQKPVCGHRPTCPAANVFIGGTVVEKLSDLVHHQTEPQPNLASLPSKIEALIKDLKTVPSSIKW</sequence>
<protein>
    <recommendedName>
        <fullName evidence="4">Helicase ATP-binding domain-containing protein</fullName>
    </recommendedName>
</protein>
<feature type="domain" description="Helicase ATP-binding" evidence="4">
    <location>
        <begin position="39"/>
        <end position="199"/>
    </location>
</feature>
<dbReference type="OrthoDB" id="448448at2759"/>
<dbReference type="Pfam" id="PF00176">
    <property type="entry name" value="SNF2-rel_dom"/>
    <property type="match status" value="1"/>
</dbReference>
<dbReference type="GO" id="GO:0008094">
    <property type="term" value="F:ATP-dependent activity, acting on DNA"/>
    <property type="evidence" value="ECO:0007669"/>
    <property type="project" value="TreeGrafter"/>
</dbReference>
<evidence type="ECO:0000313" key="6">
    <source>
        <dbReference type="Proteomes" id="UP000256328"/>
    </source>
</evidence>
<dbReference type="Gene3D" id="3.40.50.10810">
    <property type="entry name" value="Tandem AAA-ATPase domain"/>
    <property type="match status" value="2"/>
</dbReference>
<dbReference type="PANTHER" id="PTHR45626">
    <property type="entry name" value="TRANSCRIPTION TERMINATION FACTOR 2-RELATED"/>
    <property type="match status" value="1"/>
</dbReference>
<gene>
    <name evidence="5" type="ORF">BP5796_04974</name>
</gene>
<dbReference type="GO" id="GO:0005634">
    <property type="term" value="C:nucleus"/>
    <property type="evidence" value="ECO:0007669"/>
    <property type="project" value="TreeGrafter"/>
</dbReference>
<dbReference type="PROSITE" id="PS51192">
    <property type="entry name" value="HELICASE_ATP_BIND_1"/>
    <property type="match status" value="1"/>
</dbReference>
<dbReference type="GO" id="GO:0005524">
    <property type="term" value="F:ATP binding"/>
    <property type="evidence" value="ECO:0007669"/>
    <property type="project" value="UniProtKB-KW"/>
</dbReference>
<evidence type="ECO:0000256" key="2">
    <source>
        <dbReference type="ARBA" id="ARBA00022801"/>
    </source>
</evidence>
<evidence type="ECO:0000256" key="3">
    <source>
        <dbReference type="ARBA" id="ARBA00022840"/>
    </source>
</evidence>
<dbReference type="InterPro" id="IPR050628">
    <property type="entry name" value="SNF2_RAD54_helicase_TF"/>
</dbReference>
<evidence type="ECO:0000313" key="5">
    <source>
        <dbReference type="EMBL" id="RDW83483.1"/>
    </source>
</evidence>
<dbReference type="SUPFAM" id="SSF52540">
    <property type="entry name" value="P-loop containing nucleoside triphosphate hydrolases"/>
    <property type="match status" value="1"/>
</dbReference>
<evidence type="ECO:0000259" key="4">
    <source>
        <dbReference type="PROSITE" id="PS51192"/>
    </source>
</evidence>
<dbReference type="InterPro" id="IPR014001">
    <property type="entry name" value="Helicase_ATP-bd"/>
</dbReference>
<keyword evidence="2" id="KW-0378">Hydrolase</keyword>
<dbReference type="EMBL" id="PDLN01000006">
    <property type="protein sequence ID" value="RDW83483.1"/>
    <property type="molecule type" value="Genomic_DNA"/>
</dbReference>
<keyword evidence="3" id="KW-0067">ATP-binding</keyword>
<dbReference type="GO" id="GO:0016787">
    <property type="term" value="F:hydrolase activity"/>
    <property type="evidence" value="ECO:0007669"/>
    <property type="project" value="UniProtKB-KW"/>
</dbReference>
<dbReference type="GO" id="GO:0006281">
    <property type="term" value="P:DNA repair"/>
    <property type="evidence" value="ECO:0007669"/>
    <property type="project" value="TreeGrafter"/>
</dbReference>
<dbReference type="AlphaFoldDB" id="A0A3D8SB33"/>
<dbReference type="Proteomes" id="UP000256328">
    <property type="component" value="Unassembled WGS sequence"/>
</dbReference>
<reference evidence="5 6" key="1">
    <citation type="journal article" date="2018" name="IMA Fungus">
        <title>IMA Genome-F 9: Draft genome sequence of Annulohypoxylon stygium, Aspergillus mulundensis, Berkeleyomyces basicola (syn. Thielaviopsis basicola), Ceratocystis smalleyi, two Cercospora beticola strains, Coleophoma cylindrospora, Fusarium fracticaudum, Phialophora cf. hyalina, and Morchella septimelata.</title>
        <authorList>
            <person name="Wingfield B.D."/>
            <person name="Bills G.F."/>
            <person name="Dong Y."/>
            <person name="Huang W."/>
            <person name="Nel W.J."/>
            <person name="Swalarsk-Parry B.S."/>
            <person name="Vaghefi N."/>
            <person name="Wilken P.M."/>
            <person name="An Z."/>
            <person name="de Beer Z.W."/>
            <person name="De Vos L."/>
            <person name="Chen L."/>
            <person name="Duong T.A."/>
            <person name="Gao Y."/>
            <person name="Hammerbacher A."/>
            <person name="Kikkert J.R."/>
            <person name="Li Y."/>
            <person name="Li H."/>
            <person name="Li K."/>
            <person name="Li Q."/>
            <person name="Liu X."/>
            <person name="Ma X."/>
            <person name="Naidoo K."/>
            <person name="Pethybridge S.J."/>
            <person name="Sun J."/>
            <person name="Steenkamp E.T."/>
            <person name="van der Nest M.A."/>
            <person name="van Wyk S."/>
            <person name="Wingfield M.J."/>
            <person name="Xiong C."/>
            <person name="Yue Q."/>
            <person name="Zhang X."/>
        </authorList>
    </citation>
    <scope>NUCLEOTIDE SEQUENCE [LARGE SCALE GENOMIC DNA]</scope>
    <source>
        <strain evidence="5 6">BP5796</strain>
    </source>
</reference>
<dbReference type="InterPro" id="IPR038718">
    <property type="entry name" value="SNF2-like_sf"/>
</dbReference>
<name>A0A3D8SB33_9HELO</name>
<organism evidence="5 6">
    <name type="scientific">Coleophoma crateriformis</name>
    <dbReference type="NCBI Taxonomy" id="565419"/>
    <lineage>
        <taxon>Eukaryota</taxon>
        <taxon>Fungi</taxon>
        <taxon>Dikarya</taxon>
        <taxon>Ascomycota</taxon>
        <taxon>Pezizomycotina</taxon>
        <taxon>Leotiomycetes</taxon>
        <taxon>Helotiales</taxon>
        <taxon>Dermateaceae</taxon>
        <taxon>Coleophoma</taxon>
    </lineage>
</organism>
<dbReference type="SMART" id="SM00487">
    <property type="entry name" value="DEXDc"/>
    <property type="match status" value="1"/>
</dbReference>
<evidence type="ECO:0000256" key="1">
    <source>
        <dbReference type="ARBA" id="ARBA00022741"/>
    </source>
</evidence>